<evidence type="ECO:0000256" key="9">
    <source>
        <dbReference type="SAM" id="MobiDB-lite"/>
    </source>
</evidence>
<reference evidence="12 13" key="1">
    <citation type="submission" date="2019-04" db="EMBL/GenBank/DDBJ databases">
        <authorList>
            <person name="Alioto T."/>
            <person name="Alioto T."/>
        </authorList>
    </citation>
    <scope>NUCLEOTIDE SEQUENCE [LARGE SCALE GENOMIC DNA]</scope>
</reference>
<dbReference type="SUPFAM" id="SSF54117">
    <property type="entry name" value="Interleukin 8-like chemokines"/>
    <property type="match status" value="1"/>
</dbReference>
<evidence type="ECO:0000313" key="11">
    <source>
        <dbReference type="EMBL" id="KAF7477026.1"/>
    </source>
</evidence>
<evidence type="ECO:0000259" key="10">
    <source>
        <dbReference type="SMART" id="SM00199"/>
    </source>
</evidence>
<dbReference type="InterPro" id="IPR036048">
    <property type="entry name" value="Interleukin_8-like_sf"/>
</dbReference>
<evidence type="ECO:0000256" key="6">
    <source>
        <dbReference type="ARBA" id="ARBA00022729"/>
    </source>
</evidence>
<dbReference type="GO" id="GO:0070098">
    <property type="term" value="P:chemokine-mediated signaling pathway"/>
    <property type="evidence" value="ECO:0007669"/>
    <property type="project" value="TreeGrafter"/>
</dbReference>
<keyword evidence="5 8" id="KW-0964">Secreted</keyword>
<dbReference type="FunFam" id="2.40.50.40:FF:000002">
    <property type="entry name" value="C-C motif chemokine"/>
    <property type="match status" value="1"/>
</dbReference>
<proteinExistence type="inferred from homology"/>
<gene>
    <name evidence="11" type="ORF">GHT09_011873</name>
    <name evidence="12" type="ORF">MONAX_5E023889</name>
</gene>
<dbReference type="SMART" id="SM00199">
    <property type="entry name" value="SCY"/>
    <property type="match status" value="1"/>
</dbReference>
<dbReference type="GO" id="GO:0048020">
    <property type="term" value="F:CCR chemokine receptor binding"/>
    <property type="evidence" value="ECO:0007669"/>
    <property type="project" value="TreeGrafter"/>
</dbReference>
<organism evidence="12 13">
    <name type="scientific">Marmota monax</name>
    <name type="common">Woodchuck</name>
    <dbReference type="NCBI Taxonomy" id="9995"/>
    <lineage>
        <taxon>Eukaryota</taxon>
        <taxon>Metazoa</taxon>
        <taxon>Chordata</taxon>
        <taxon>Craniata</taxon>
        <taxon>Vertebrata</taxon>
        <taxon>Euteleostomi</taxon>
        <taxon>Mammalia</taxon>
        <taxon>Eutheria</taxon>
        <taxon>Euarchontoglires</taxon>
        <taxon>Glires</taxon>
        <taxon>Rodentia</taxon>
        <taxon>Sciuromorpha</taxon>
        <taxon>Sciuridae</taxon>
        <taxon>Xerinae</taxon>
        <taxon>Marmotini</taxon>
        <taxon>Marmota</taxon>
    </lineage>
</organism>
<feature type="compositionally biased region" description="Basic residues" evidence="9">
    <location>
        <begin position="103"/>
        <end position="119"/>
    </location>
</feature>
<keyword evidence="3 8" id="KW-0145">Chemotaxis</keyword>
<comment type="similarity">
    <text evidence="2 8">Belongs to the intercrine beta (chemokine CC) family.</text>
</comment>
<dbReference type="Gene3D" id="2.40.50.40">
    <property type="match status" value="1"/>
</dbReference>
<evidence type="ECO:0000313" key="12">
    <source>
        <dbReference type="EMBL" id="VTJ56584.1"/>
    </source>
</evidence>
<comment type="subcellular location">
    <subcellularLocation>
        <location evidence="1 8">Secreted</location>
    </subcellularLocation>
</comment>
<dbReference type="InterPro" id="IPR000827">
    <property type="entry name" value="Chemokine_CC_CS"/>
</dbReference>
<reference evidence="11" key="2">
    <citation type="submission" date="2020-08" db="EMBL/GenBank/DDBJ databases">
        <authorList>
            <person name="Shumante A."/>
            <person name="Zimin A.V."/>
            <person name="Puiu D."/>
            <person name="Salzberg S.L."/>
        </authorList>
    </citation>
    <scope>NUCLEOTIDE SEQUENCE</scope>
    <source>
        <strain evidence="11">WC2-LM</strain>
        <tissue evidence="11">Liver</tissue>
    </source>
</reference>
<dbReference type="Proteomes" id="UP000662637">
    <property type="component" value="Unassembled WGS sequence"/>
</dbReference>
<dbReference type="PANTHER" id="PTHR12015">
    <property type="entry name" value="SMALL INDUCIBLE CYTOKINE A"/>
    <property type="match status" value="1"/>
</dbReference>
<evidence type="ECO:0000256" key="1">
    <source>
        <dbReference type="ARBA" id="ARBA00004613"/>
    </source>
</evidence>
<evidence type="ECO:0000256" key="5">
    <source>
        <dbReference type="ARBA" id="ARBA00022525"/>
    </source>
</evidence>
<protein>
    <recommendedName>
        <fullName evidence="8">C-C motif chemokine</fullName>
    </recommendedName>
</protein>
<dbReference type="InterPro" id="IPR039809">
    <property type="entry name" value="Chemokine_b/g/d"/>
</dbReference>
<dbReference type="GO" id="GO:0048245">
    <property type="term" value="P:eosinophil chemotaxis"/>
    <property type="evidence" value="ECO:0007669"/>
    <property type="project" value="TreeGrafter"/>
</dbReference>
<dbReference type="Pfam" id="PF00048">
    <property type="entry name" value="IL8"/>
    <property type="match status" value="1"/>
</dbReference>
<keyword evidence="13" id="KW-1185">Reference proteome</keyword>
<feature type="signal peptide" evidence="8">
    <location>
        <begin position="1"/>
        <end position="20"/>
    </location>
</feature>
<accession>A0A5E4AGV3</accession>
<evidence type="ECO:0000256" key="8">
    <source>
        <dbReference type="RuleBase" id="RU361150"/>
    </source>
</evidence>
<evidence type="ECO:0000256" key="2">
    <source>
        <dbReference type="ARBA" id="ARBA00010868"/>
    </source>
</evidence>
<dbReference type="Proteomes" id="UP000335636">
    <property type="component" value="Unassembled WGS sequence"/>
</dbReference>
<dbReference type="EMBL" id="WJEC01002182">
    <property type="protein sequence ID" value="KAF7477026.1"/>
    <property type="molecule type" value="Genomic_DNA"/>
</dbReference>
<feature type="chain" id="PRO_5033908741" description="C-C motif chemokine" evidence="8">
    <location>
        <begin position="21"/>
        <end position="119"/>
    </location>
</feature>
<dbReference type="CDD" id="cd00272">
    <property type="entry name" value="Chemokine_CC"/>
    <property type="match status" value="1"/>
</dbReference>
<keyword evidence="7" id="KW-1015">Disulfide bond</keyword>
<evidence type="ECO:0000313" key="13">
    <source>
        <dbReference type="Proteomes" id="UP000335636"/>
    </source>
</evidence>
<evidence type="ECO:0000256" key="4">
    <source>
        <dbReference type="ARBA" id="ARBA00022514"/>
    </source>
</evidence>
<dbReference type="GO" id="GO:0030335">
    <property type="term" value="P:positive regulation of cell migration"/>
    <property type="evidence" value="ECO:0007669"/>
    <property type="project" value="TreeGrafter"/>
</dbReference>
<feature type="domain" description="Chemokine interleukin-8-like" evidence="10">
    <location>
        <begin position="30"/>
        <end position="89"/>
    </location>
</feature>
<feature type="region of interest" description="Disordered" evidence="9">
    <location>
        <begin position="92"/>
        <end position="119"/>
    </location>
</feature>
<sequence>MAGPPSIIAGFLLLALCVQCIIPTGSVVTPFSCCFNFTAKKIPQKRVVSYQLTSGSTCVKAGVIFTTTAGRKVCADPNQLWVQEYKKNLDSEQKQPSAEARVRGVKVRRPRRRGNRTAI</sequence>
<dbReference type="EMBL" id="CABDUW010000067">
    <property type="protein sequence ID" value="VTJ56584.1"/>
    <property type="molecule type" value="Genomic_DNA"/>
</dbReference>
<evidence type="ECO:0000256" key="7">
    <source>
        <dbReference type="ARBA" id="ARBA00023157"/>
    </source>
</evidence>
<keyword evidence="4 8" id="KW-0202">Cytokine</keyword>
<dbReference type="GO" id="GO:0061844">
    <property type="term" value="P:antimicrobial humoral immune response mediated by antimicrobial peptide"/>
    <property type="evidence" value="ECO:0007669"/>
    <property type="project" value="TreeGrafter"/>
</dbReference>
<evidence type="ECO:0000256" key="3">
    <source>
        <dbReference type="ARBA" id="ARBA00022500"/>
    </source>
</evidence>
<dbReference type="InterPro" id="IPR001811">
    <property type="entry name" value="Chemokine_IL8-like_dom"/>
</dbReference>
<dbReference type="AlphaFoldDB" id="A0A5E4AGV3"/>
<dbReference type="PANTHER" id="PTHR12015:SF100">
    <property type="entry name" value="C-C MOTIF CHEMOKINE 24"/>
    <property type="match status" value="1"/>
</dbReference>
<dbReference type="GO" id="GO:0008009">
    <property type="term" value="F:chemokine activity"/>
    <property type="evidence" value="ECO:0007669"/>
    <property type="project" value="InterPro"/>
</dbReference>
<dbReference type="GO" id="GO:0005615">
    <property type="term" value="C:extracellular space"/>
    <property type="evidence" value="ECO:0007669"/>
    <property type="project" value="UniProtKB-KW"/>
</dbReference>
<dbReference type="PROSITE" id="PS00472">
    <property type="entry name" value="SMALL_CYTOKINES_CC"/>
    <property type="match status" value="1"/>
</dbReference>
<name>A0A5E4AGV3_MARMO</name>
<dbReference type="GO" id="GO:0006954">
    <property type="term" value="P:inflammatory response"/>
    <property type="evidence" value="ECO:0007669"/>
    <property type="project" value="TreeGrafter"/>
</dbReference>
<keyword evidence="6 8" id="KW-0732">Signal</keyword>